<proteinExistence type="predicted"/>
<dbReference type="GO" id="GO:0017056">
    <property type="term" value="F:structural constituent of nuclear pore"/>
    <property type="evidence" value="ECO:0007669"/>
    <property type="project" value="InterPro"/>
</dbReference>
<name>A0A137PI48_CONC2</name>
<feature type="compositionally biased region" description="Low complexity" evidence="4">
    <location>
        <begin position="10"/>
        <end position="21"/>
    </location>
</feature>
<dbReference type="OMA" id="SELFACY"/>
<reference evidence="6 7" key="1">
    <citation type="journal article" date="2015" name="Genome Biol. Evol.">
        <title>Phylogenomic analyses indicate that early fungi evolved digesting cell walls of algal ancestors of land plants.</title>
        <authorList>
            <person name="Chang Y."/>
            <person name="Wang S."/>
            <person name="Sekimoto S."/>
            <person name="Aerts A.L."/>
            <person name="Choi C."/>
            <person name="Clum A."/>
            <person name="LaButti K.M."/>
            <person name="Lindquist E.A."/>
            <person name="Yee Ngan C."/>
            <person name="Ohm R.A."/>
            <person name="Salamov A.A."/>
            <person name="Grigoriev I.V."/>
            <person name="Spatafora J.W."/>
            <person name="Berbee M.L."/>
        </authorList>
    </citation>
    <scope>NUCLEOTIDE SEQUENCE [LARGE SCALE GENOMIC DNA]</scope>
    <source>
        <strain evidence="6 7">NRRL 28638</strain>
    </source>
</reference>
<dbReference type="InterPro" id="IPR042537">
    <property type="entry name" value="Nucleoporin_Nup155_C_2"/>
</dbReference>
<dbReference type="GO" id="GO:0000972">
    <property type="term" value="P:transcription-dependent tethering of RNA polymerase II gene DNA at nuclear periphery"/>
    <property type="evidence" value="ECO:0007669"/>
    <property type="project" value="TreeGrafter"/>
</dbReference>
<dbReference type="EMBL" id="KQ964421">
    <property type="protein sequence ID" value="KXN74621.1"/>
    <property type="molecule type" value="Genomic_DNA"/>
</dbReference>
<evidence type="ECO:0000256" key="2">
    <source>
        <dbReference type="ARBA" id="ARBA00022448"/>
    </source>
</evidence>
<dbReference type="STRING" id="796925.A0A137PI48"/>
<evidence type="ECO:0000256" key="4">
    <source>
        <dbReference type="SAM" id="MobiDB-lite"/>
    </source>
</evidence>
<evidence type="ECO:0000256" key="3">
    <source>
        <dbReference type="ARBA" id="ARBA00023242"/>
    </source>
</evidence>
<evidence type="ECO:0000313" key="6">
    <source>
        <dbReference type="EMBL" id="KXN74621.1"/>
    </source>
</evidence>
<dbReference type="Gene3D" id="1.25.40.450">
    <property type="entry name" value="Nucleoporin, helical domain, N-terminal subdomain"/>
    <property type="match status" value="1"/>
</dbReference>
<sequence>MFPSTVTQPTNTSGFGSNSSTLQNQPNSNPTWSHLLYHINQTVDKVPNKIDLNDLIKNDLSTSYSAKNPWQGPKLVKQVNLEVHSLPQQSPISANFKYSPEIGKVFAFHDSFVKFWNPVDGKLVYEFQEPSQNNIKNASIVPTNSSVFNDYFSNLLVTCTQDKLAIYGIQLTNGNIRLINTHVNYKISNEQSFTSISCDPESKRLFFAGSEGFIYELIYNLNEGTFVNGTKLKRLTGGSYLSNFINPPKISSAIVEMVIDESRKLLYTLHKCSSVEVYSLGTKDKHEFQLVTQLVDLKKLAAERYPQSPYTSTQLPQQIQSIHVVPLSQSSAINLVAFSRLGHRIYLQLSENSGLYSSDHVLKVAFIKIPPATSLNIPSNPRSSTFFNHGVSVMYGGSHSHPGTLVITYPLGKLNSYNFGSSTSTHQSWETCEIIDMGSEFDAWEIYELPTKMLTKLFPPASGTSSNTVESTSWGIQLFSPPRHFMVVSHGKICYFALPRPIDQLAQILNQDPPSKAILEQFISFYGSPFTTTMSLALLNHKSLSYSSHLVGDYDPSSNALDDKVVKLFFDMSEKSIPLYASLTSATHYPHIEVIGKPLPALDQVSFKEKLHGITLYLIQILSPIWRKSLIKHDKLKNEAIINEWMPTQVRDQLQEFLEILKKIESYYTESAYDRTPNERAYFFEVKKLASFVLEISELFILISSHLNMDEVRWDWSILSQENPTLAATNELQLDMLVTTPLGKDILNQLTYWFAHTSALLFDIQKSNVLVDVLANKCSLLYPVEALTTLQAEQYLQLAINISTQMDQSVKMNYLQQCLRYLTQPKSNLSSDRLCYFVQQLINLDFFDGAIDLVLFHANKVAVSSNSNQYDSVPSHVSIYRVLFTTLKSMENRPNYKSLLNDLCLKCPQVEDQYFHNLIYEYLLENQMNLLLSMDTTTLVPYLSSLPTSVPKLEALIYYYRKKSNFQKASNVYSQLAYDTSLDITIEKRVEYLVFAVSYLRRIYPDNSNAIINDRLSELEYAMKNPTSVI</sequence>
<keyword evidence="7" id="KW-1185">Reference proteome</keyword>
<evidence type="ECO:0000259" key="5">
    <source>
        <dbReference type="Pfam" id="PF03177"/>
    </source>
</evidence>
<dbReference type="SUPFAM" id="SSF50978">
    <property type="entry name" value="WD40 repeat-like"/>
    <property type="match status" value="1"/>
</dbReference>
<dbReference type="GO" id="GO:0036228">
    <property type="term" value="P:protein localization to nuclear inner membrane"/>
    <property type="evidence" value="ECO:0007669"/>
    <property type="project" value="TreeGrafter"/>
</dbReference>
<dbReference type="InterPro" id="IPR007187">
    <property type="entry name" value="Nucleoporin_Nup133/Nup155_C"/>
</dbReference>
<dbReference type="GO" id="GO:0006606">
    <property type="term" value="P:protein import into nucleus"/>
    <property type="evidence" value="ECO:0007669"/>
    <property type="project" value="TreeGrafter"/>
</dbReference>
<feature type="domain" description="Nucleoporin Nup133/Nup155-like C-terminal" evidence="5">
    <location>
        <begin position="611"/>
        <end position="1001"/>
    </location>
</feature>
<dbReference type="Gene3D" id="1.20.58.1780">
    <property type="match status" value="1"/>
</dbReference>
<dbReference type="OrthoDB" id="338970at2759"/>
<evidence type="ECO:0000313" key="7">
    <source>
        <dbReference type="Proteomes" id="UP000070444"/>
    </source>
</evidence>
<gene>
    <name evidence="6" type="ORF">CONCODRAFT_136832</name>
</gene>
<dbReference type="GO" id="GO:0044611">
    <property type="term" value="C:nuclear pore inner ring"/>
    <property type="evidence" value="ECO:0007669"/>
    <property type="project" value="TreeGrafter"/>
</dbReference>
<dbReference type="PANTHER" id="PTHR10350:SF6">
    <property type="entry name" value="NUCLEAR PORE COMPLEX PROTEIN NUP155"/>
    <property type="match status" value="1"/>
</dbReference>
<dbReference type="PANTHER" id="PTHR10350">
    <property type="entry name" value="NUCLEAR PORE COMPLEX PROTEIN NUP155"/>
    <property type="match status" value="1"/>
</dbReference>
<dbReference type="InterPro" id="IPR042533">
    <property type="entry name" value="Nucleoporin_Nup155_C_1"/>
</dbReference>
<dbReference type="GO" id="GO:0006405">
    <property type="term" value="P:RNA export from nucleus"/>
    <property type="evidence" value="ECO:0007669"/>
    <property type="project" value="TreeGrafter"/>
</dbReference>
<dbReference type="AlphaFoldDB" id="A0A137PI48"/>
<dbReference type="Gene3D" id="1.25.40.440">
    <property type="entry name" value="Nucleoporin, helical domain, central subdomain"/>
    <property type="match status" value="1"/>
</dbReference>
<keyword evidence="3" id="KW-0539">Nucleus</keyword>
<dbReference type="Gene3D" id="2.130.10.10">
    <property type="entry name" value="YVTN repeat-like/Quinoprotein amine dehydrogenase"/>
    <property type="match status" value="1"/>
</dbReference>
<dbReference type="InterPro" id="IPR004870">
    <property type="entry name" value="Nucleoporin_Nup155"/>
</dbReference>
<keyword evidence="2" id="KW-0813">Transport</keyword>
<protein>
    <recommendedName>
        <fullName evidence="5">Nucleoporin Nup133/Nup155-like C-terminal domain-containing protein</fullName>
    </recommendedName>
</protein>
<feature type="region of interest" description="Disordered" evidence="4">
    <location>
        <begin position="1"/>
        <end position="27"/>
    </location>
</feature>
<dbReference type="Pfam" id="PF03177">
    <property type="entry name" value="Nucleoporin_C"/>
    <property type="match status" value="1"/>
</dbReference>
<organism evidence="6 7">
    <name type="scientific">Conidiobolus coronatus (strain ATCC 28846 / CBS 209.66 / NRRL 28638)</name>
    <name type="common">Delacroixia coronata</name>
    <dbReference type="NCBI Taxonomy" id="796925"/>
    <lineage>
        <taxon>Eukaryota</taxon>
        <taxon>Fungi</taxon>
        <taxon>Fungi incertae sedis</taxon>
        <taxon>Zoopagomycota</taxon>
        <taxon>Entomophthoromycotina</taxon>
        <taxon>Entomophthoromycetes</taxon>
        <taxon>Entomophthorales</taxon>
        <taxon>Ancylistaceae</taxon>
        <taxon>Conidiobolus</taxon>
    </lineage>
</organism>
<dbReference type="Proteomes" id="UP000070444">
    <property type="component" value="Unassembled WGS sequence"/>
</dbReference>
<evidence type="ECO:0000256" key="1">
    <source>
        <dbReference type="ARBA" id="ARBA00004123"/>
    </source>
</evidence>
<dbReference type="InterPro" id="IPR036322">
    <property type="entry name" value="WD40_repeat_dom_sf"/>
</dbReference>
<accession>A0A137PI48</accession>
<comment type="subcellular location">
    <subcellularLocation>
        <location evidence="1">Nucleus</location>
    </subcellularLocation>
</comment>
<dbReference type="InterPro" id="IPR015943">
    <property type="entry name" value="WD40/YVTN_repeat-like_dom_sf"/>
</dbReference>